<keyword evidence="11" id="KW-1185">Reference proteome</keyword>
<dbReference type="EC" id="3.1.2.22" evidence="2"/>
<evidence type="ECO:0000313" key="11">
    <source>
        <dbReference type="Proteomes" id="UP000799428"/>
    </source>
</evidence>
<dbReference type="Pfam" id="PF02089">
    <property type="entry name" value="Palm_thioest"/>
    <property type="match status" value="1"/>
</dbReference>
<dbReference type="FunFam" id="3.40.50.1820:FF:000107">
    <property type="entry name" value="Palmitoyl-protein thioesterase 1"/>
    <property type="match status" value="1"/>
</dbReference>
<dbReference type="PANTHER" id="PTHR11247">
    <property type="entry name" value="PALMITOYL-PROTEIN THIOESTERASE/DOLICHYLDIPHOSPHATASE 1"/>
    <property type="match status" value="1"/>
</dbReference>
<dbReference type="InterPro" id="IPR002472">
    <property type="entry name" value="Palm_thioest"/>
</dbReference>
<evidence type="ECO:0000256" key="3">
    <source>
        <dbReference type="ARBA" id="ARBA00014212"/>
    </source>
</evidence>
<evidence type="ECO:0000256" key="9">
    <source>
        <dbReference type="SAM" id="SignalP"/>
    </source>
</evidence>
<dbReference type="EMBL" id="MU005771">
    <property type="protein sequence ID" value="KAF2708676.1"/>
    <property type="molecule type" value="Genomic_DNA"/>
</dbReference>
<evidence type="ECO:0000256" key="5">
    <source>
        <dbReference type="ARBA" id="ARBA00022801"/>
    </source>
</evidence>
<evidence type="ECO:0000256" key="7">
    <source>
        <dbReference type="ARBA" id="ARBA00023180"/>
    </source>
</evidence>
<dbReference type="PANTHER" id="PTHR11247:SF8">
    <property type="entry name" value="PALMITOYL-PROTEIN THIOESTERASE 1"/>
    <property type="match status" value="1"/>
</dbReference>
<name>A0A6G1K710_9PLEO</name>
<evidence type="ECO:0000256" key="6">
    <source>
        <dbReference type="ARBA" id="ARBA00023157"/>
    </source>
</evidence>
<organism evidence="10 11">
    <name type="scientific">Pleomassaria siparia CBS 279.74</name>
    <dbReference type="NCBI Taxonomy" id="1314801"/>
    <lineage>
        <taxon>Eukaryota</taxon>
        <taxon>Fungi</taxon>
        <taxon>Dikarya</taxon>
        <taxon>Ascomycota</taxon>
        <taxon>Pezizomycotina</taxon>
        <taxon>Dothideomycetes</taxon>
        <taxon>Pleosporomycetidae</taxon>
        <taxon>Pleosporales</taxon>
        <taxon>Pleomassariaceae</taxon>
        <taxon>Pleomassaria</taxon>
    </lineage>
</organism>
<evidence type="ECO:0000256" key="1">
    <source>
        <dbReference type="ARBA" id="ARBA00010758"/>
    </source>
</evidence>
<protein>
    <recommendedName>
        <fullName evidence="3">Palmitoyl-protein thioesterase 1</fullName>
        <ecNumber evidence="2">3.1.2.22</ecNumber>
    </recommendedName>
    <alternativeName>
        <fullName evidence="8">Palmitoyl-protein hydrolase 1</fullName>
    </alternativeName>
</protein>
<sequence>MLHLLPLIAALVPFTTSTPVTKSDSDPLPLIIWHGLGDNYAADGLHSVGDLAMETNPGTFVYYIRIDESPDSDKTATFLGNLTEQVQHVCEDVASHPILSTAPGVNALGFSQGGQFLRGYIERCNFPPVKNLVTFGSQHNGIAKYQSCGSTDWLCKAWIGLLKGNTWSNYVQSRLVPAQYFRSTNESTGEPDDEYLEYSNFLADINNERKLKNATYAKNLASLDKFAMYLFEDDSTVVPKESGWFAQTNLSSGHVTPLRERKIYKEDWIGLKALDEKGGLDFKTTKGGHMDLGDKILIDVFETYFAPPKEEGKKASWYSGKIDNVHEELMEL</sequence>
<dbReference type="GO" id="GO:0008474">
    <property type="term" value="F:palmitoyl-(protein) hydrolase activity"/>
    <property type="evidence" value="ECO:0007669"/>
    <property type="project" value="UniProtKB-EC"/>
</dbReference>
<dbReference type="PRINTS" id="PR00414">
    <property type="entry name" value="PPTHIESTRASE"/>
</dbReference>
<evidence type="ECO:0000313" key="10">
    <source>
        <dbReference type="EMBL" id="KAF2708676.1"/>
    </source>
</evidence>
<proteinExistence type="inferred from homology"/>
<dbReference type="AlphaFoldDB" id="A0A6G1K710"/>
<evidence type="ECO:0000256" key="2">
    <source>
        <dbReference type="ARBA" id="ARBA00012423"/>
    </source>
</evidence>
<keyword evidence="6" id="KW-1015">Disulfide bond</keyword>
<feature type="chain" id="PRO_5026152395" description="Palmitoyl-protein thioesterase 1" evidence="9">
    <location>
        <begin position="18"/>
        <end position="332"/>
    </location>
</feature>
<feature type="signal peptide" evidence="9">
    <location>
        <begin position="1"/>
        <end position="17"/>
    </location>
</feature>
<comment type="similarity">
    <text evidence="1">Belongs to the palmitoyl-protein thioesterase family.</text>
</comment>
<dbReference type="Gene3D" id="3.40.50.1820">
    <property type="entry name" value="alpha/beta hydrolase"/>
    <property type="match status" value="1"/>
</dbReference>
<reference evidence="10" key="1">
    <citation type="journal article" date="2020" name="Stud. Mycol.">
        <title>101 Dothideomycetes genomes: a test case for predicting lifestyles and emergence of pathogens.</title>
        <authorList>
            <person name="Haridas S."/>
            <person name="Albert R."/>
            <person name="Binder M."/>
            <person name="Bloem J."/>
            <person name="Labutti K."/>
            <person name="Salamov A."/>
            <person name="Andreopoulos B."/>
            <person name="Baker S."/>
            <person name="Barry K."/>
            <person name="Bills G."/>
            <person name="Bluhm B."/>
            <person name="Cannon C."/>
            <person name="Castanera R."/>
            <person name="Culley D."/>
            <person name="Daum C."/>
            <person name="Ezra D."/>
            <person name="Gonzalez J."/>
            <person name="Henrissat B."/>
            <person name="Kuo A."/>
            <person name="Liang C."/>
            <person name="Lipzen A."/>
            <person name="Lutzoni F."/>
            <person name="Magnuson J."/>
            <person name="Mondo S."/>
            <person name="Nolan M."/>
            <person name="Ohm R."/>
            <person name="Pangilinan J."/>
            <person name="Park H.-J."/>
            <person name="Ramirez L."/>
            <person name="Alfaro M."/>
            <person name="Sun H."/>
            <person name="Tritt A."/>
            <person name="Yoshinaga Y."/>
            <person name="Zwiers L.-H."/>
            <person name="Turgeon B."/>
            <person name="Goodwin S."/>
            <person name="Spatafora J."/>
            <person name="Crous P."/>
            <person name="Grigoriev I."/>
        </authorList>
    </citation>
    <scope>NUCLEOTIDE SEQUENCE</scope>
    <source>
        <strain evidence="10">CBS 279.74</strain>
    </source>
</reference>
<dbReference type="SUPFAM" id="SSF53474">
    <property type="entry name" value="alpha/beta-Hydrolases"/>
    <property type="match status" value="1"/>
</dbReference>
<dbReference type="Proteomes" id="UP000799428">
    <property type="component" value="Unassembled WGS sequence"/>
</dbReference>
<keyword evidence="7" id="KW-0325">Glycoprotein</keyword>
<gene>
    <name evidence="10" type="ORF">K504DRAFT_467912</name>
</gene>
<accession>A0A6G1K710</accession>
<keyword evidence="4 9" id="KW-0732">Signal</keyword>
<dbReference type="InterPro" id="IPR029058">
    <property type="entry name" value="AB_hydrolase_fold"/>
</dbReference>
<evidence type="ECO:0000256" key="4">
    <source>
        <dbReference type="ARBA" id="ARBA00022729"/>
    </source>
</evidence>
<dbReference type="OrthoDB" id="10263094at2759"/>
<keyword evidence="5" id="KW-0378">Hydrolase</keyword>
<evidence type="ECO:0000256" key="8">
    <source>
        <dbReference type="ARBA" id="ARBA00031934"/>
    </source>
</evidence>